<protein>
    <recommendedName>
        <fullName evidence="5">Transmembrane protein</fullName>
    </recommendedName>
</protein>
<evidence type="ECO:0000256" key="2">
    <source>
        <dbReference type="SAM" id="Phobius"/>
    </source>
</evidence>
<dbReference type="EMBL" id="CP012357">
    <property type="protein sequence ID" value="AKX34529.1"/>
    <property type="molecule type" value="Genomic_DNA"/>
</dbReference>
<proteinExistence type="predicted"/>
<keyword evidence="2" id="KW-0472">Membrane</keyword>
<sequence>MKKVDLINVIFYTLVSFFLILMVPFFSVDVQNNYSMKFDFSKDIQTIYGEYGYFKYIYSTLGGMYFFFGILSTFLKDNAKKTFSVLNILIAIASIGLVSASSLWDAYVSAWQRNFAIWSCISLLVISQAINITNLIVDSKISQVGAVQNSQPQQFVQQQFAESPQMGEEYVQSFNTVASVDPSDIVNKINNMRNGLSKPYEEAIKEIEQTGELSGIKIDKTLDNLAENNENKIIPVSVERNNTQQSTNKNLDDSTLMDFYDPLSFERTKEEFRSNESQSRPSTNYKYISRRVENDENKH</sequence>
<dbReference type="OrthoDB" id="389749at2"/>
<reference evidence="3 4" key="1">
    <citation type="journal article" date="2015" name="Genome Announc.">
        <title>Complete Genome Sequence of Spiroplasma litorale TN-1T (DSM 21781), a Bacterium Isolated from a Green-Eyed Horsefly (Tabanus nigrovittatus).</title>
        <authorList>
            <person name="Lo W.S."/>
            <person name="Lai Y.C."/>
            <person name="Lien Y.W."/>
            <person name="Wang T.H."/>
            <person name="Kuo C.H."/>
        </authorList>
    </citation>
    <scope>NUCLEOTIDE SEQUENCE [LARGE SCALE GENOMIC DNA]</scope>
    <source>
        <strain evidence="3 4">TN-1</strain>
    </source>
</reference>
<feature type="compositionally biased region" description="Basic and acidic residues" evidence="1">
    <location>
        <begin position="290"/>
        <end position="299"/>
    </location>
</feature>
<evidence type="ECO:0000313" key="4">
    <source>
        <dbReference type="Proteomes" id="UP000067476"/>
    </source>
</evidence>
<evidence type="ECO:0000256" key="1">
    <source>
        <dbReference type="SAM" id="MobiDB-lite"/>
    </source>
</evidence>
<keyword evidence="4" id="KW-1185">Reference proteome</keyword>
<dbReference type="STRING" id="216942.SLITO_v1c09180"/>
<gene>
    <name evidence="3" type="ORF">SLITO_v1c09180</name>
</gene>
<feature type="transmembrane region" description="Helical" evidence="2">
    <location>
        <begin position="9"/>
        <end position="28"/>
    </location>
</feature>
<keyword evidence="2" id="KW-1133">Transmembrane helix</keyword>
<keyword evidence="2" id="KW-0812">Transmembrane</keyword>
<accession>A0A0K1W2G9</accession>
<dbReference type="PATRIC" id="fig|216942.3.peg.934"/>
<name>A0A0K1W2G9_9MOLU</name>
<dbReference type="Proteomes" id="UP000067476">
    <property type="component" value="Chromosome"/>
</dbReference>
<feature type="transmembrane region" description="Helical" evidence="2">
    <location>
        <begin position="56"/>
        <end position="75"/>
    </location>
</feature>
<dbReference type="RefSeq" id="WP_075058617.1">
    <property type="nucleotide sequence ID" value="NZ_CP012357.1"/>
</dbReference>
<organism evidence="3 4">
    <name type="scientific">Spiroplasma litorale</name>
    <dbReference type="NCBI Taxonomy" id="216942"/>
    <lineage>
        <taxon>Bacteria</taxon>
        <taxon>Bacillati</taxon>
        <taxon>Mycoplasmatota</taxon>
        <taxon>Mollicutes</taxon>
        <taxon>Entomoplasmatales</taxon>
        <taxon>Spiroplasmataceae</taxon>
        <taxon>Spiroplasma</taxon>
    </lineage>
</organism>
<feature type="transmembrane region" description="Helical" evidence="2">
    <location>
        <begin position="82"/>
        <end position="104"/>
    </location>
</feature>
<evidence type="ECO:0000313" key="3">
    <source>
        <dbReference type="EMBL" id="AKX34529.1"/>
    </source>
</evidence>
<evidence type="ECO:0008006" key="5">
    <source>
        <dbReference type="Google" id="ProtNLM"/>
    </source>
</evidence>
<feature type="compositionally biased region" description="Polar residues" evidence="1">
    <location>
        <begin position="275"/>
        <end position="286"/>
    </location>
</feature>
<feature type="transmembrane region" description="Helical" evidence="2">
    <location>
        <begin position="116"/>
        <end position="137"/>
    </location>
</feature>
<dbReference type="KEGG" id="sll:SLITO_v1c09180"/>
<feature type="region of interest" description="Disordered" evidence="1">
    <location>
        <begin position="268"/>
        <end position="299"/>
    </location>
</feature>
<dbReference type="AlphaFoldDB" id="A0A0K1W2G9"/>